<protein>
    <submittedName>
        <fullName evidence="1">Uncharacterized protein</fullName>
    </submittedName>
</protein>
<dbReference type="EMBL" id="QJKJ01006875">
    <property type="protein sequence ID" value="RDX85094.1"/>
    <property type="molecule type" value="Genomic_DNA"/>
</dbReference>
<keyword evidence="2" id="KW-1185">Reference proteome</keyword>
<reference evidence="1" key="1">
    <citation type="submission" date="2018-05" db="EMBL/GenBank/DDBJ databases">
        <title>Draft genome of Mucuna pruriens seed.</title>
        <authorList>
            <person name="Nnadi N.E."/>
            <person name="Vos R."/>
            <person name="Hasami M.H."/>
            <person name="Devisetty U.K."/>
            <person name="Aguiy J.C."/>
        </authorList>
    </citation>
    <scope>NUCLEOTIDE SEQUENCE [LARGE SCALE GENOMIC DNA]</scope>
    <source>
        <strain evidence="1">JCA_2017</strain>
    </source>
</reference>
<organism evidence="1 2">
    <name type="scientific">Mucuna pruriens</name>
    <name type="common">Velvet bean</name>
    <name type="synonym">Dolichos pruriens</name>
    <dbReference type="NCBI Taxonomy" id="157652"/>
    <lineage>
        <taxon>Eukaryota</taxon>
        <taxon>Viridiplantae</taxon>
        <taxon>Streptophyta</taxon>
        <taxon>Embryophyta</taxon>
        <taxon>Tracheophyta</taxon>
        <taxon>Spermatophyta</taxon>
        <taxon>Magnoliopsida</taxon>
        <taxon>eudicotyledons</taxon>
        <taxon>Gunneridae</taxon>
        <taxon>Pentapetalae</taxon>
        <taxon>rosids</taxon>
        <taxon>fabids</taxon>
        <taxon>Fabales</taxon>
        <taxon>Fabaceae</taxon>
        <taxon>Papilionoideae</taxon>
        <taxon>50 kb inversion clade</taxon>
        <taxon>NPAAA clade</taxon>
        <taxon>indigoferoid/millettioid clade</taxon>
        <taxon>Phaseoleae</taxon>
        <taxon>Mucuna</taxon>
    </lineage>
</organism>
<accession>A0A371G3E7</accession>
<evidence type="ECO:0000313" key="2">
    <source>
        <dbReference type="Proteomes" id="UP000257109"/>
    </source>
</evidence>
<sequence>MLSLANPNDEECNSKGFLLGYEVGDDQIQIFYLQYAYDASFAPKKSIAFAWKVIVDRILSKINLNRRKVRGGGEKSRSRTWESKKIEVSLVDMVQQTLMDDG</sequence>
<proteinExistence type="predicted"/>
<evidence type="ECO:0000313" key="1">
    <source>
        <dbReference type="EMBL" id="RDX85094.1"/>
    </source>
</evidence>
<feature type="non-terminal residue" evidence="1">
    <location>
        <position position="1"/>
    </location>
</feature>
<name>A0A371G3E7_MUCPR</name>
<dbReference type="Proteomes" id="UP000257109">
    <property type="component" value="Unassembled WGS sequence"/>
</dbReference>
<comment type="caution">
    <text evidence="1">The sequence shown here is derived from an EMBL/GenBank/DDBJ whole genome shotgun (WGS) entry which is preliminary data.</text>
</comment>
<dbReference type="AlphaFoldDB" id="A0A371G3E7"/>
<gene>
    <name evidence="1" type="ORF">CR513_33765</name>
</gene>